<proteinExistence type="predicted"/>
<dbReference type="Proteomes" id="UP000662888">
    <property type="component" value="Chromosome"/>
</dbReference>
<evidence type="ECO:0000313" key="2">
    <source>
        <dbReference type="EMBL" id="QPI53443.1"/>
    </source>
</evidence>
<protein>
    <recommendedName>
        <fullName evidence="1">Cysteine-rich CPCC domain-containing protein</fullName>
    </recommendedName>
</protein>
<accession>A0AA48WKV5</accession>
<keyword evidence="3" id="KW-1185">Reference proteome</keyword>
<name>A0AA48WKV5_9BURK</name>
<dbReference type="InterPro" id="IPR025983">
    <property type="entry name" value="Cys_rich_CPCC"/>
</dbReference>
<dbReference type="EMBL" id="CP065053">
    <property type="protein sequence ID" value="QPI53443.1"/>
    <property type="molecule type" value="Genomic_DNA"/>
</dbReference>
<reference evidence="2 3" key="1">
    <citation type="submission" date="2020-11" db="EMBL/GenBank/DDBJ databases">
        <authorList>
            <person name="Sun Q."/>
        </authorList>
    </citation>
    <scope>NUCLEOTIDE SEQUENCE [LARGE SCALE GENOMIC DNA]</scope>
    <source>
        <strain evidence="2 3">P8398</strain>
    </source>
</reference>
<organism evidence="2 3">
    <name type="scientific">Massilia antarctica</name>
    <dbReference type="NCBI Taxonomy" id="2765360"/>
    <lineage>
        <taxon>Bacteria</taxon>
        <taxon>Pseudomonadati</taxon>
        <taxon>Pseudomonadota</taxon>
        <taxon>Betaproteobacteria</taxon>
        <taxon>Burkholderiales</taxon>
        <taxon>Oxalobacteraceae</taxon>
        <taxon>Telluria group</taxon>
        <taxon>Massilia</taxon>
    </lineage>
</organism>
<sequence>MSRSDEPQDPANQVYDPLLQLALAYAYTGVVNAYLKKQTALLGWDEAIEGDVEELATCPCCGYRSLQESGAYDICRVCFWEDDGTSDPDRPSGPNHMTLREAQRNFQCMGAVAEACRRYVLPDGKDRYASG</sequence>
<evidence type="ECO:0000313" key="3">
    <source>
        <dbReference type="Proteomes" id="UP000662888"/>
    </source>
</evidence>
<gene>
    <name evidence="2" type="ORF">IV454_26270</name>
</gene>
<feature type="domain" description="Cysteine-rich CPCC" evidence="1">
    <location>
        <begin position="57"/>
        <end position="122"/>
    </location>
</feature>
<dbReference type="Pfam" id="PF14206">
    <property type="entry name" value="Cys_rich_CPCC"/>
    <property type="match status" value="1"/>
</dbReference>
<evidence type="ECO:0000259" key="1">
    <source>
        <dbReference type="Pfam" id="PF14206"/>
    </source>
</evidence>